<dbReference type="PANTHER" id="PTHR32309">
    <property type="entry name" value="TYROSINE-PROTEIN KINASE"/>
    <property type="match status" value="1"/>
</dbReference>
<reference evidence="11" key="1">
    <citation type="journal article" date="2019" name="Int. J. Syst. Evol. Microbiol.">
        <title>The Global Catalogue of Microorganisms (GCM) 10K type strain sequencing project: providing services to taxonomists for standard genome sequencing and annotation.</title>
        <authorList>
            <consortium name="The Broad Institute Genomics Platform"/>
            <consortium name="The Broad Institute Genome Sequencing Center for Infectious Disease"/>
            <person name="Wu L."/>
            <person name="Ma J."/>
        </authorList>
    </citation>
    <scope>NUCLEOTIDE SEQUENCE [LARGE SCALE GENOMIC DNA]</scope>
    <source>
        <strain evidence="11">KCTC 13193</strain>
    </source>
</reference>
<keyword evidence="3" id="KW-1003">Cell membrane</keyword>
<dbReference type="InterPro" id="IPR003856">
    <property type="entry name" value="LPS_length_determ_N"/>
</dbReference>
<evidence type="ECO:0000256" key="4">
    <source>
        <dbReference type="ARBA" id="ARBA00022692"/>
    </source>
</evidence>
<dbReference type="Pfam" id="PF02706">
    <property type="entry name" value="Wzz"/>
    <property type="match status" value="1"/>
</dbReference>
<evidence type="ECO:0000259" key="9">
    <source>
        <dbReference type="Pfam" id="PF13807"/>
    </source>
</evidence>
<keyword evidence="6 7" id="KW-0472">Membrane</keyword>
<comment type="caution">
    <text evidence="10">The sequence shown here is derived from an EMBL/GenBank/DDBJ whole genome shotgun (WGS) entry which is preliminary data.</text>
</comment>
<evidence type="ECO:0000256" key="7">
    <source>
        <dbReference type="SAM" id="Phobius"/>
    </source>
</evidence>
<dbReference type="InterPro" id="IPR050445">
    <property type="entry name" value="Bact_polysacc_biosynth/exp"/>
</dbReference>
<protein>
    <submittedName>
        <fullName evidence="10">YveK family protein</fullName>
    </submittedName>
</protein>
<dbReference type="Pfam" id="PF13807">
    <property type="entry name" value="GNVR"/>
    <property type="match status" value="1"/>
</dbReference>
<evidence type="ECO:0000256" key="3">
    <source>
        <dbReference type="ARBA" id="ARBA00022475"/>
    </source>
</evidence>
<evidence type="ECO:0000313" key="11">
    <source>
        <dbReference type="Proteomes" id="UP001595387"/>
    </source>
</evidence>
<sequence length="254" mass="27718">MEETISLKEILQVIKKRLLLIMVLMLGASLAAALISYFVLTPTYENSSQFIVNQSNSDQAAQFTQTELRTNVELINTYNVIIKSPRILDTVVEKLNLNMSSGQLSEKIQVASSENSQVVTVTATDPDPALATEIANTTVEVFQNEIPDIMNVDNVSILSEAQLAENPAPIAPNPIMNIAIGLILGAMIGVALAFLLEYLDNTIKTEQDIEKQLQIPVLGVISHIDDKDMHVESKVHASTSSTVRSEVNGTQKTI</sequence>
<organism evidence="10 11">
    <name type="scientific">Virgibacillus sediminis</name>
    <dbReference type="NCBI Taxonomy" id="202260"/>
    <lineage>
        <taxon>Bacteria</taxon>
        <taxon>Bacillati</taxon>
        <taxon>Bacillota</taxon>
        <taxon>Bacilli</taxon>
        <taxon>Bacillales</taxon>
        <taxon>Bacillaceae</taxon>
        <taxon>Virgibacillus</taxon>
    </lineage>
</organism>
<keyword evidence="5 7" id="KW-1133">Transmembrane helix</keyword>
<keyword evidence="11" id="KW-1185">Reference proteome</keyword>
<feature type="transmembrane region" description="Helical" evidence="7">
    <location>
        <begin position="175"/>
        <end position="196"/>
    </location>
</feature>
<dbReference type="InterPro" id="IPR032807">
    <property type="entry name" value="GNVR"/>
</dbReference>
<evidence type="ECO:0000259" key="8">
    <source>
        <dbReference type="Pfam" id="PF02706"/>
    </source>
</evidence>
<dbReference type="Proteomes" id="UP001595387">
    <property type="component" value="Unassembled WGS sequence"/>
</dbReference>
<keyword evidence="4 7" id="KW-0812">Transmembrane</keyword>
<comment type="similarity">
    <text evidence="2">Belongs to the CpsC/CapA family.</text>
</comment>
<dbReference type="EMBL" id="JBHRRZ010000009">
    <property type="protein sequence ID" value="MFC2947705.1"/>
    <property type="molecule type" value="Genomic_DNA"/>
</dbReference>
<feature type="transmembrane region" description="Helical" evidence="7">
    <location>
        <begin position="18"/>
        <end position="40"/>
    </location>
</feature>
<dbReference type="RefSeq" id="WP_390303884.1">
    <property type="nucleotide sequence ID" value="NZ_JBHRRZ010000009.1"/>
</dbReference>
<accession>A0ABV7A4I0</accession>
<feature type="domain" description="Polysaccharide chain length determinant N-terminal" evidence="8">
    <location>
        <begin position="3"/>
        <end position="95"/>
    </location>
</feature>
<evidence type="ECO:0000313" key="10">
    <source>
        <dbReference type="EMBL" id="MFC2947705.1"/>
    </source>
</evidence>
<feature type="domain" description="Tyrosine-protein kinase G-rich" evidence="9">
    <location>
        <begin position="148"/>
        <end position="195"/>
    </location>
</feature>
<comment type="subcellular location">
    <subcellularLocation>
        <location evidence="1">Cell membrane</location>
        <topology evidence="1">Multi-pass membrane protein</topology>
    </subcellularLocation>
</comment>
<evidence type="ECO:0000256" key="2">
    <source>
        <dbReference type="ARBA" id="ARBA00006683"/>
    </source>
</evidence>
<evidence type="ECO:0000256" key="6">
    <source>
        <dbReference type="ARBA" id="ARBA00023136"/>
    </source>
</evidence>
<evidence type="ECO:0000256" key="5">
    <source>
        <dbReference type="ARBA" id="ARBA00022989"/>
    </source>
</evidence>
<gene>
    <name evidence="10" type="ORF">ACFODW_04980</name>
</gene>
<dbReference type="PANTHER" id="PTHR32309:SF13">
    <property type="entry name" value="FERRIC ENTEROBACTIN TRANSPORT PROTEIN FEPE"/>
    <property type="match status" value="1"/>
</dbReference>
<evidence type="ECO:0000256" key="1">
    <source>
        <dbReference type="ARBA" id="ARBA00004651"/>
    </source>
</evidence>
<name>A0ABV7A4I0_9BACI</name>
<proteinExistence type="inferred from homology"/>